<dbReference type="Proteomes" id="UP000006764">
    <property type="component" value="Chromosome"/>
</dbReference>
<dbReference type="Pfam" id="PF00691">
    <property type="entry name" value="OmpA"/>
    <property type="match status" value="1"/>
</dbReference>
<feature type="signal peptide" evidence="10">
    <location>
        <begin position="1"/>
        <end position="22"/>
    </location>
</feature>
<sequence>MNRLTGGALAIVACATAGQVYAQDGEYTEDTTTRQYLSPMASYLRLDKDRELDNYGAGASLIYGRQLSDHWWWETEGGGYILERGIKDQPDFYQGTVSTGLAYAFGDRTGFTPFVLAAIGVVYNDVIPDADDSYEFHANVGLGAVTGPLFDNGLKLRMEARYLYDNFDGIRGTASEDQGGFSDWRFSLGFEIPLGYRQVVERVVVETREVERVVERPVVDTDGDGVPDDRDRCPNTISGARVDADGCMIMNQTIVLNTINFELNSDQITPSSRPSLDQTVRSLQEQPEVTMEIAGHTDSTGSDAYNQQLSQRRADSVRNYLTSQGVDAGRLRATGYGEQQPIASNDTASGRAMNRRVEFRVSGESRSQ</sequence>
<evidence type="ECO:0000256" key="7">
    <source>
        <dbReference type="ARBA" id="ARBA00023136"/>
    </source>
</evidence>
<dbReference type="InterPro" id="IPR011250">
    <property type="entry name" value="OMP/PagP_B-barrel"/>
</dbReference>
<dbReference type="HOGENOM" id="CLU_031536_2_1_6"/>
<feature type="chain" id="PRO_5002097316" evidence="10">
    <location>
        <begin position="23"/>
        <end position="368"/>
    </location>
</feature>
<evidence type="ECO:0000256" key="8">
    <source>
        <dbReference type="ARBA" id="ARBA00023237"/>
    </source>
</evidence>
<evidence type="ECO:0000256" key="6">
    <source>
        <dbReference type="ARBA" id="ARBA00023114"/>
    </source>
</evidence>
<dbReference type="SUPFAM" id="SSF103647">
    <property type="entry name" value="TSP type-3 repeat"/>
    <property type="match status" value="1"/>
</dbReference>
<evidence type="ECO:0000259" key="11">
    <source>
        <dbReference type="PROSITE" id="PS51123"/>
    </source>
</evidence>
<evidence type="ECO:0000256" key="5">
    <source>
        <dbReference type="ARBA" id="ARBA00023065"/>
    </source>
</evidence>
<dbReference type="EMBL" id="CP004387">
    <property type="protein sequence ID" value="AJD47935.1"/>
    <property type="molecule type" value="Genomic_DNA"/>
</dbReference>
<dbReference type="STRING" id="391936.S7S_07595"/>
<dbReference type="GO" id="GO:0006811">
    <property type="term" value="P:monoatomic ion transport"/>
    <property type="evidence" value="ECO:0007669"/>
    <property type="project" value="UniProtKB-KW"/>
</dbReference>
<dbReference type="PANTHER" id="PTHR30329:SF21">
    <property type="entry name" value="LIPOPROTEIN YIAD-RELATED"/>
    <property type="match status" value="1"/>
</dbReference>
<accession>A0A0B4XMQ3</accession>
<reference evidence="12 13" key="1">
    <citation type="journal article" date="2012" name="J. Bacteriol.">
        <title>Genome sequence of an alkane-degrading bacterium, Alcanivorax pacificus type strain W11-5, isolated from deep sea sediment.</title>
        <authorList>
            <person name="Lai Q."/>
            <person name="Shao Z."/>
        </authorList>
    </citation>
    <scope>NUCLEOTIDE SEQUENCE [LARGE SCALE GENOMIC DNA]</scope>
    <source>
        <strain evidence="12 13">W11-5</strain>
    </source>
</reference>
<dbReference type="PANTHER" id="PTHR30329">
    <property type="entry name" value="STATOR ELEMENT OF FLAGELLAR MOTOR COMPLEX"/>
    <property type="match status" value="1"/>
</dbReference>
<dbReference type="GO" id="GO:0009279">
    <property type="term" value="C:cell outer membrane"/>
    <property type="evidence" value="ECO:0007669"/>
    <property type="project" value="UniProtKB-SubCell"/>
</dbReference>
<dbReference type="InterPro" id="IPR006664">
    <property type="entry name" value="OMP_bac"/>
</dbReference>
<keyword evidence="2" id="KW-0813">Transport</keyword>
<protein>
    <submittedName>
        <fullName evidence="12">OmpA family protein</fullName>
    </submittedName>
</protein>
<evidence type="ECO:0000256" key="3">
    <source>
        <dbReference type="ARBA" id="ARBA00022452"/>
    </source>
</evidence>
<name>A0A0B4XMQ3_9GAMM</name>
<keyword evidence="7 9" id="KW-0472">Membrane</keyword>
<dbReference type="KEGG" id="apac:S7S_07595"/>
<dbReference type="CDD" id="cd07185">
    <property type="entry name" value="OmpA_C-like"/>
    <property type="match status" value="1"/>
</dbReference>
<evidence type="ECO:0000256" key="1">
    <source>
        <dbReference type="ARBA" id="ARBA00004571"/>
    </source>
</evidence>
<proteinExistence type="predicted"/>
<evidence type="ECO:0000256" key="9">
    <source>
        <dbReference type="PROSITE-ProRule" id="PRU00473"/>
    </source>
</evidence>
<evidence type="ECO:0000313" key="12">
    <source>
        <dbReference type="EMBL" id="AJD47935.1"/>
    </source>
</evidence>
<evidence type="ECO:0000256" key="4">
    <source>
        <dbReference type="ARBA" id="ARBA00022692"/>
    </source>
</evidence>
<keyword evidence="13" id="KW-1185">Reference proteome</keyword>
<gene>
    <name evidence="12" type="ORF">S7S_07595</name>
</gene>
<evidence type="ECO:0000256" key="10">
    <source>
        <dbReference type="SAM" id="SignalP"/>
    </source>
</evidence>
<dbReference type="RefSeq" id="WP_008735680.1">
    <property type="nucleotide sequence ID" value="NZ_CP004387.1"/>
</dbReference>
<organism evidence="12 13">
    <name type="scientific">Isoalcanivorax pacificus W11-5</name>
    <dbReference type="NCBI Taxonomy" id="391936"/>
    <lineage>
        <taxon>Bacteria</taxon>
        <taxon>Pseudomonadati</taxon>
        <taxon>Pseudomonadota</taxon>
        <taxon>Gammaproteobacteria</taxon>
        <taxon>Oceanospirillales</taxon>
        <taxon>Alcanivoracaceae</taxon>
        <taxon>Isoalcanivorax</taxon>
    </lineage>
</organism>
<dbReference type="Gene3D" id="2.40.160.20">
    <property type="match status" value="1"/>
</dbReference>
<dbReference type="InterPro" id="IPR050330">
    <property type="entry name" value="Bact_OuterMem_StrucFunc"/>
</dbReference>
<keyword evidence="3" id="KW-1134">Transmembrane beta strand</keyword>
<dbReference type="PRINTS" id="PR01021">
    <property type="entry name" value="OMPADOMAIN"/>
</dbReference>
<dbReference type="GO" id="GO:0046930">
    <property type="term" value="C:pore complex"/>
    <property type="evidence" value="ECO:0007669"/>
    <property type="project" value="UniProtKB-KW"/>
</dbReference>
<dbReference type="SUPFAM" id="SSF103088">
    <property type="entry name" value="OmpA-like"/>
    <property type="match status" value="1"/>
</dbReference>
<dbReference type="InterPro" id="IPR006690">
    <property type="entry name" value="OMPA-like_CS"/>
</dbReference>
<dbReference type="InterPro" id="IPR006665">
    <property type="entry name" value="OmpA-like"/>
</dbReference>
<evidence type="ECO:0000256" key="2">
    <source>
        <dbReference type="ARBA" id="ARBA00022448"/>
    </source>
</evidence>
<dbReference type="AlphaFoldDB" id="A0A0B4XMQ3"/>
<dbReference type="GO" id="GO:0005509">
    <property type="term" value="F:calcium ion binding"/>
    <property type="evidence" value="ECO:0007669"/>
    <property type="project" value="InterPro"/>
</dbReference>
<keyword evidence="4" id="KW-0812">Transmembrane</keyword>
<dbReference type="PROSITE" id="PS51123">
    <property type="entry name" value="OMPA_2"/>
    <property type="match status" value="1"/>
</dbReference>
<dbReference type="InterPro" id="IPR028974">
    <property type="entry name" value="TSP_type-3_rpt"/>
</dbReference>
<keyword evidence="10" id="KW-0732">Signal</keyword>
<keyword evidence="8" id="KW-0998">Cell outer membrane</keyword>
<comment type="subcellular location">
    <subcellularLocation>
        <location evidence="1">Cell outer membrane</location>
        <topology evidence="1">Multi-pass membrane protein</topology>
    </subcellularLocation>
</comment>
<dbReference type="PROSITE" id="PS01068">
    <property type="entry name" value="OMPA_1"/>
    <property type="match status" value="1"/>
</dbReference>
<feature type="domain" description="OmpA-like" evidence="11">
    <location>
        <begin position="248"/>
        <end position="365"/>
    </location>
</feature>
<dbReference type="Gene3D" id="3.30.1330.60">
    <property type="entry name" value="OmpA-like domain"/>
    <property type="match status" value="1"/>
</dbReference>
<keyword evidence="6" id="KW-0626">Porin</keyword>
<dbReference type="InterPro" id="IPR036737">
    <property type="entry name" value="OmpA-like_sf"/>
</dbReference>
<dbReference type="GO" id="GO:0015288">
    <property type="term" value="F:porin activity"/>
    <property type="evidence" value="ECO:0007669"/>
    <property type="project" value="UniProtKB-KW"/>
</dbReference>
<keyword evidence="5" id="KW-0406">Ion transport</keyword>
<evidence type="ECO:0000313" key="13">
    <source>
        <dbReference type="Proteomes" id="UP000006764"/>
    </source>
</evidence>
<dbReference type="SUPFAM" id="SSF56925">
    <property type="entry name" value="OMPA-like"/>
    <property type="match status" value="1"/>
</dbReference>